<evidence type="ECO:0000256" key="6">
    <source>
        <dbReference type="ARBA" id="ARBA00022840"/>
    </source>
</evidence>
<keyword evidence="12" id="KW-1185">Reference proteome</keyword>
<proteinExistence type="predicted"/>
<feature type="binding site" evidence="7">
    <location>
        <position position="41"/>
    </location>
    <ligand>
        <name>ATP</name>
        <dbReference type="ChEBI" id="CHEBI:30616"/>
    </ligand>
</feature>
<keyword evidence="6 7" id="KW-0067">ATP-binding</keyword>
<organism evidence="11 12">
    <name type="scientific">Actinokineospora iranica</name>
    <dbReference type="NCBI Taxonomy" id="1271860"/>
    <lineage>
        <taxon>Bacteria</taxon>
        <taxon>Bacillati</taxon>
        <taxon>Actinomycetota</taxon>
        <taxon>Actinomycetes</taxon>
        <taxon>Pseudonocardiales</taxon>
        <taxon>Pseudonocardiaceae</taxon>
        <taxon>Actinokineospora</taxon>
    </lineage>
</organism>
<dbReference type="PANTHER" id="PTHR43289:SF6">
    <property type="entry name" value="SERINE_THREONINE-PROTEIN KINASE NEKL-3"/>
    <property type="match status" value="1"/>
</dbReference>
<dbReference type="InterPro" id="IPR011009">
    <property type="entry name" value="Kinase-like_dom_sf"/>
</dbReference>
<feature type="compositionally biased region" description="Low complexity" evidence="8">
    <location>
        <begin position="352"/>
        <end position="377"/>
    </location>
</feature>
<feature type="compositionally biased region" description="Low complexity" evidence="8">
    <location>
        <begin position="283"/>
        <end position="293"/>
    </location>
</feature>
<feature type="region of interest" description="Disordered" evidence="8">
    <location>
        <begin position="283"/>
        <end position="320"/>
    </location>
</feature>
<dbReference type="PROSITE" id="PS00107">
    <property type="entry name" value="PROTEIN_KINASE_ATP"/>
    <property type="match status" value="1"/>
</dbReference>
<dbReference type="CDD" id="cd14014">
    <property type="entry name" value="STKc_PknB_like"/>
    <property type="match status" value="1"/>
</dbReference>
<dbReference type="AlphaFoldDB" id="A0A1G6RYE5"/>
<accession>A0A1G6RYE5</accession>
<keyword evidence="4 7" id="KW-0547">Nucleotide-binding</keyword>
<evidence type="ECO:0000256" key="3">
    <source>
        <dbReference type="ARBA" id="ARBA00022679"/>
    </source>
</evidence>
<evidence type="ECO:0000259" key="10">
    <source>
        <dbReference type="PROSITE" id="PS50011"/>
    </source>
</evidence>
<dbReference type="EC" id="2.7.11.1" evidence="1"/>
<feature type="compositionally biased region" description="Low complexity" evidence="8">
    <location>
        <begin position="394"/>
        <end position="424"/>
    </location>
</feature>
<sequence length="526" mass="54894">MSDEDRVIAGRYRLISELGSGGMGVVWQAYDERLHRTVAVKQVRTPASLTGLQADEVNRVAMREGRIAAKLQHPNAITVYDVIEDDGLPYLVMEHLPSTSLAHVMTERTLSPAEAGRIGADLAAALAAAHEAGIVHRDIKPGNILLGDKGAVKITDFGISRLVEDVAGTMTNTVSGTPAYLAPEVAKGERATFPSDVFSLGATLYAAVEGIPPFGVDDNTMALLYRVSSGVITPPKRSGDLTDLLVRMLAADPAARPTMAEISDVLAGNRQLSALPAAAPTAVATPTAANPPTLTAPPAPPTPLFEPTPVVAEDEPREKDRTRPVLLVAAAVVVLGLVGGLLALTLSGDDGGPAAAATGPTTSEATPTPQATTTESAVPPPPVTTTTPSPPPSTTATVTSVTTVTSTVTTPPAPALSTPAPDTPAARQAAISDYYALVPGSLEQAWVRLTPKYQAHPSGGFGTYQRFWRDKRSVRVSEVTGGDGAFVEATVEYTFTSGSVSRERHRYGLVNQDGIWKIDSSTVLRG</sequence>
<keyword evidence="5 11" id="KW-0418">Kinase</keyword>
<dbReference type="SMART" id="SM00220">
    <property type="entry name" value="S_TKc"/>
    <property type="match status" value="1"/>
</dbReference>
<keyword evidence="9" id="KW-0812">Transmembrane</keyword>
<dbReference type="GO" id="GO:0005524">
    <property type="term" value="F:ATP binding"/>
    <property type="evidence" value="ECO:0007669"/>
    <property type="project" value="UniProtKB-UniRule"/>
</dbReference>
<keyword evidence="9" id="KW-0472">Membrane</keyword>
<feature type="compositionally biased region" description="Pro residues" evidence="8">
    <location>
        <begin position="294"/>
        <end position="306"/>
    </location>
</feature>
<dbReference type="Gene3D" id="3.30.200.20">
    <property type="entry name" value="Phosphorylase Kinase, domain 1"/>
    <property type="match status" value="1"/>
</dbReference>
<evidence type="ECO:0000256" key="9">
    <source>
        <dbReference type="SAM" id="Phobius"/>
    </source>
</evidence>
<keyword evidence="9" id="KW-1133">Transmembrane helix</keyword>
<keyword evidence="2 11" id="KW-0723">Serine/threonine-protein kinase</keyword>
<name>A0A1G6RYE5_9PSEU</name>
<dbReference type="SUPFAM" id="SSF56112">
    <property type="entry name" value="Protein kinase-like (PK-like)"/>
    <property type="match status" value="1"/>
</dbReference>
<feature type="domain" description="Protein kinase" evidence="10">
    <location>
        <begin position="12"/>
        <end position="266"/>
    </location>
</feature>
<dbReference type="STRING" id="1271860.SAMN05216174_107106"/>
<dbReference type="Proteomes" id="UP000199501">
    <property type="component" value="Unassembled WGS sequence"/>
</dbReference>
<dbReference type="Pfam" id="PF00069">
    <property type="entry name" value="Pkinase"/>
    <property type="match status" value="1"/>
</dbReference>
<dbReference type="PROSITE" id="PS00108">
    <property type="entry name" value="PROTEIN_KINASE_ST"/>
    <property type="match status" value="1"/>
</dbReference>
<dbReference type="PROSITE" id="PS50011">
    <property type="entry name" value="PROTEIN_KINASE_DOM"/>
    <property type="match status" value="1"/>
</dbReference>
<dbReference type="InterPro" id="IPR017441">
    <property type="entry name" value="Protein_kinase_ATP_BS"/>
</dbReference>
<protein>
    <recommendedName>
        <fullName evidence="1">non-specific serine/threonine protein kinase</fullName>
        <ecNumber evidence="1">2.7.11.1</ecNumber>
    </recommendedName>
</protein>
<dbReference type="RefSeq" id="WP_091451159.1">
    <property type="nucleotide sequence ID" value="NZ_FMZZ01000007.1"/>
</dbReference>
<feature type="transmembrane region" description="Helical" evidence="9">
    <location>
        <begin position="325"/>
        <end position="346"/>
    </location>
</feature>
<dbReference type="InterPro" id="IPR008271">
    <property type="entry name" value="Ser/Thr_kinase_AS"/>
</dbReference>
<evidence type="ECO:0000256" key="2">
    <source>
        <dbReference type="ARBA" id="ARBA00022527"/>
    </source>
</evidence>
<dbReference type="InterPro" id="IPR000719">
    <property type="entry name" value="Prot_kinase_dom"/>
</dbReference>
<feature type="region of interest" description="Disordered" evidence="8">
    <location>
        <begin position="352"/>
        <end position="424"/>
    </location>
</feature>
<dbReference type="PANTHER" id="PTHR43289">
    <property type="entry name" value="MITOGEN-ACTIVATED PROTEIN KINASE KINASE KINASE 20-RELATED"/>
    <property type="match status" value="1"/>
</dbReference>
<dbReference type="Gene3D" id="1.10.510.10">
    <property type="entry name" value="Transferase(Phosphotransferase) domain 1"/>
    <property type="match status" value="1"/>
</dbReference>
<evidence type="ECO:0000256" key="4">
    <source>
        <dbReference type="ARBA" id="ARBA00022741"/>
    </source>
</evidence>
<feature type="compositionally biased region" description="Pro residues" evidence="8">
    <location>
        <begin position="378"/>
        <end position="393"/>
    </location>
</feature>
<evidence type="ECO:0000313" key="12">
    <source>
        <dbReference type="Proteomes" id="UP000199501"/>
    </source>
</evidence>
<dbReference type="GO" id="GO:0004674">
    <property type="term" value="F:protein serine/threonine kinase activity"/>
    <property type="evidence" value="ECO:0007669"/>
    <property type="project" value="UniProtKB-KW"/>
</dbReference>
<evidence type="ECO:0000313" key="11">
    <source>
        <dbReference type="EMBL" id="SDD09690.1"/>
    </source>
</evidence>
<evidence type="ECO:0000256" key="8">
    <source>
        <dbReference type="SAM" id="MobiDB-lite"/>
    </source>
</evidence>
<evidence type="ECO:0000256" key="7">
    <source>
        <dbReference type="PROSITE-ProRule" id="PRU10141"/>
    </source>
</evidence>
<reference evidence="12" key="1">
    <citation type="submission" date="2016-10" db="EMBL/GenBank/DDBJ databases">
        <authorList>
            <person name="Varghese N."/>
            <person name="Submissions S."/>
        </authorList>
    </citation>
    <scope>NUCLEOTIDE SEQUENCE [LARGE SCALE GENOMIC DNA]</scope>
    <source>
        <strain evidence="12">IBRC-M 10403</strain>
    </source>
</reference>
<evidence type="ECO:0000256" key="5">
    <source>
        <dbReference type="ARBA" id="ARBA00022777"/>
    </source>
</evidence>
<keyword evidence="3" id="KW-0808">Transferase</keyword>
<dbReference type="EMBL" id="FMZZ01000007">
    <property type="protein sequence ID" value="SDD09690.1"/>
    <property type="molecule type" value="Genomic_DNA"/>
</dbReference>
<dbReference type="OrthoDB" id="9762169at2"/>
<evidence type="ECO:0000256" key="1">
    <source>
        <dbReference type="ARBA" id="ARBA00012513"/>
    </source>
</evidence>
<gene>
    <name evidence="11" type="ORF">SAMN05216174_107106</name>
</gene>